<feature type="compositionally biased region" description="Basic and acidic residues" evidence="1">
    <location>
        <begin position="17"/>
        <end position="37"/>
    </location>
</feature>
<protein>
    <submittedName>
        <fullName evidence="2">Uncharacterized protein</fullName>
    </submittedName>
</protein>
<dbReference type="EMBL" id="NNAY01000160">
    <property type="protein sequence ID" value="OXU30429.1"/>
    <property type="molecule type" value="Genomic_DNA"/>
</dbReference>
<gene>
    <name evidence="2" type="ORF">TSAR_004481</name>
</gene>
<accession>A0A232FIX6</accession>
<dbReference type="AlphaFoldDB" id="A0A232FIX6"/>
<feature type="region of interest" description="Disordered" evidence="1">
    <location>
        <begin position="1"/>
        <end position="37"/>
    </location>
</feature>
<dbReference type="Proteomes" id="UP000215335">
    <property type="component" value="Unassembled WGS sequence"/>
</dbReference>
<evidence type="ECO:0000313" key="2">
    <source>
        <dbReference type="EMBL" id="OXU30429.1"/>
    </source>
</evidence>
<evidence type="ECO:0000256" key="1">
    <source>
        <dbReference type="SAM" id="MobiDB-lite"/>
    </source>
</evidence>
<keyword evidence="3" id="KW-1185">Reference proteome</keyword>
<comment type="caution">
    <text evidence="2">The sequence shown here is derived from an EMBL/GenBank/DDBJ whole genome shotgun (WGS) entry which is preliminary data.</text>
</comment>
<sequence>MSSLSCESERYLAGPRNKVEPTKDVPKKLPKDSLQDVPRRPLGLTEVLILDTPRVPLQPTSKTKTDKENYQVLRLTTSELPNNLDTVSIRILPYG</sequence>
<organism evidence="2 3">
    <name type="scientific">Trichomalopsis sarcophagae</name>
    <dbReference type="NCBI Taxonomy" id="543379"/>
    <lineage>
        <taxon>Eukaryota</taxon>
        <taxon>Metazoa</taxon>
        <taxon>Ecdysozoa</taxon>
        <taxon>Arthropoda</taxon>
        <taxon>Hexapoda</taxon>
        <taxon>Insecta</taxon>
        <taxon>Pterygota</taxon>
        <taxon>Neoptera</taxon>
        <taxon>Endopterygota</taxon>
        <taxon>Hymenoptera</taxon>
        <taxon>Apocrita</taxon>
        <taxon>Proctotrupomorpha</taxon>
        <taxon>Chalcidoidea</taxon>
        <taxon>Pteromalidae</taxon>
        <taxon>Pteromalinae</taxon>
        <taxon>Trichomalopsis</taxon>
    </lineage>
</organism>
<reference evidence="2 3" key="1">
    <citation type="journal article" date="2017" name="Curr. Biol.">
        <title>The Evolution of Venom by Co-option of Single-Copy Genes.</title>
        <authorList>
            <person name="Martinson E.O."/>
            <person name="Mrinalini"/>
            <person name="Kelkar Y.D."/>
            <person name="Chang C.H."/>
            <person name="Werren J.H."/>
        </authorList>
    </citation>
    <scope>NUCLEOTIDE SEQUENCE [LARGE SCALE GENOMIC DNA]</scope>
    <source>
        <strain evidence="2 3">Alberta</strain>
        <tissue evidence="2">Whole body</tissue>
    </source>
</reference>
<evidence type="ECO:0000313" key="3">
    <source>
        <dbReference type="Proteomes" id="UP000215335"/>
    </source>
</evidence>
<proteinExistence type="predicted"/>
<name>A0A232FIX6_9HYME</name>